<dbReference type="Proteomes" id="UP000251960">
    <property type="component" value="Chromosome 10"/>
</dbReference>
<protein>
    <submittedName>
        <fullName evidence="3">Peptidyl-prolyl cis-trans isomerase CYP37, chloroplastic</fullName>
    </submittedName>
</protein>
<evidence type="ECO:0000256" key="1">
    <source>
        <dbReference type="ARBA" id="ARBA00023078"/>
    </source>
</evidence>
<proteinExistence type="predicted"/>
<dbReference type="ExpressionAtlas" id="A0A3L6G8X5">
    <property type="expression patterns" value="baseline and differential"/>
</dbReference>
<accession>A0A3L6G8X5</accession>
<organism evidence="3">
    <name type="scientific">Zea mays</name>
    <name type="common">Maize</name>
    <dbReference type="NCBI Taxonomy" id="4577"/>
    <lineage>
        <taxon>Eukaryota</taxon>
        <taxon>Viridiplantae</taxon>
        <taxon>Streptophyta</taxon>
        <taxon>Embryophyta</taxon>
        <taxon>Tracheophyta</taxon>
        <taxon>Spermatophyta</taxon>
        <taxon>Magnoliopsida</taxon>
        <taxon>Liliopsida</taxon>
        <taxon>Poales</taxon>
        <taxon>Poaceae</taxon>
        <taxon>PACMAD clade</taxon>
        <taxon>Panicoideae</taxon>
        <taxon>Andropogonodae</taxon>
        <taxon>Andropogoneae</taxon>
        <taxon>Tripsacinae</taxon>
        <taxon>Zea</taxon>
    </lineage>
</organism>
<gene>
    <name evidence="3" type="primary">CYP37_0</name>
    <name evidence="3" type="ORF">Zm00014a_018393</name>
</gene>
<evidence type="ECO:0000313" key="3">
    <source>
        <dbReference type="EMBL" id="PWZ44826.1"/>
    </source>
</evidence>
<dbReference type="EMBL" id="NCVQ01000002">
    <property type="protein sequence ID" value="PWZ44826.1"/>
    <property type="molecule type" value="Genomic_DNA"/>
</dbReference>
<dbReference type="GO" id="GO:0016853">
    <property type="term" value="F:isomerase activity"/>
    <property type="evidence" value="ECO:0007669"/>
    <property type="project" value="UniProtKB-KW"/>
</dbReference>
<dbReference type="Gene3D" id="1.20.120.290">
    <property type="entry name" value="Oxygen-evolving enhancer protein 3 (PsbQ), four-helix up-down bundle"/>
    <property type="match status" value="1"/>
</dbReference>
<dbReference type="AlphaFoldDB" id="A0A3L6G8X5"/>
<dbReference type="PANTHER" id="PTHR47318:SF1">
    <property type="entry name" value="PEPTIDYL-PROLYL CIS-TRANS ISOMERASE CYP37, CHLOROPLASTIC"/>
    <property type="match status" value="1"/>
</dbReference>
<keyword evidence="3" id="KW-0413">Isomerase</keyword>
<feature type="domain" description="Peptidyl-prolyl cis-trans isomerase CYP38-like PsbQ-like" evidence="2">
    <location>
        <begin position="2"/>
        <end position="54"/>
    </location>
</feature>
<reference evidence="3" key="1">
    <citation type="journal article" date="2018" name="Nat. Genet.">
        <title>Extensive intraspecific gene order and gene structural variations between Mo17 and other maize genomes.</title>
        <authorList>
            <person name="Sun S."/>
            <person name="Zhou Y."/>
            <person name="Chen J."/>
            <person name="Shi J."/>
            <person name="Zhao H."/>
            <person name="Zhao H."/>
            <person name="Song W."/>
            <person name="Zhang M."/>
            <person name="Cui Y."/>
            <person name="Dong X."/>
            <person name="Liu H."/>
            <person name="Ma X."/>
            <person name="Jiao Y."/>
            <person name="Wang B."/>
            <person name="Wei X."/>
            <person name="Stein J.C."/>
            <person name="Glaubitz J.C."/>
            <person name="Lu F."/>
            <person name="Yu G."/>
            <person name="Liang C."/>
            <person name="Fengler K."/>
            <person name="Li B."/>
            <person name="Rafalski A."/>
            <person name="Schnable P.S."/>
            <person name="Ware D.H."/>
            <person name="Buckler E.S."/>
            <person name="Lai J."/>
        </authorList>
    </citation>
    <scope>NUCLEOTIDE SEQUENCE [LARGE SCALE GENOMIC DNA]</scope>
    <source>
        <tissue evidence="3">Seedling</tissue>
    </source>
</reference>
<dbReference type="InterPro" id="IPR023222">
    <property type="entry name" value="PsbQ-like_dom_sf"/>
</dbReference>
<dbReference type="Pfam" id="PF21329">
    <property type="entry name" value="CYP38_PsbQ-like"/>
    <property type="match status" value="1"/>
</dbReference>
<keyword evidence="1" id="KW-0793">Thylakoid</keyword>
<dbReference type="InterPro" id="IPR048563">
    <property type="entry name" value="CYP38_PsbQ-like"/>
</dbReference>
<sequence>MKAIQELLEDISYLLRIPQRKPYGSMEGDVKKSMKIAMDNKEAILASIPEEHSQAIYLITRREGPWSVLSPASTVYRISKFVS</sequence>
<evidence type="ECO:0000259" key="2">
    <source>
        <dbReference type="Pfam" id="PF21329"/>
    </source>
</evidence>
<name>A0A3L6G8X5_MAIZE</name>
<dbReference type="InterPro" id="IPR044259">
    <property type="entry name" value="CYP37-like"/>
</dbReference>
<comment type="caution">
    <text evidence="3">The sequence shown here is derived from an EMBL/GenBank/DDBJ whole genome shotgun (WGS) entry which is preliminary data.</text>
</comment>
<dbReference type="PANTHER" id="PTHR47318">
    <property type="entry name" value="PEPTIDYL-PROLYL CIS-TRANS ISOMERASE CYP37, CHLOROPLASTIC"/>
    <property type="match status" value="1"/>
</dbReference>